<dbReference type="SUPFAM" id="SSF102114">
    <property type="entry name" value="Radical SAM enzymes"/>
    <property type="match status" value="1"/>
</dbReference>
<dbReference type="AlphaFoldDB" id="A0A382FFP4"/>
<reference evidence="1" key="1">
    <citation type="submission" date="2018-05" db="EMBL/GenBank/DDBJ databases">
        <authorList>
            <person name="Lanie J.A."/>
            <person name="Ng W.-L."/>
            <person name="Kazmierczak K.M."/>
            <person name="Andrzejewski T.M."/>
            <person name="Davidsen T.M."/>
            <person name="Wayne K.J."/>
            <person name="Tettelin H."/>
            <person name="Glass J.I."/>
            <person name="Rusch D."/>
            <person name="Podicherti R."/>
            <person name="Tsui H.-C.T."/>
            <person name="Winkler M.E."/>
        </authorList>
    </citation>
    <scope>NUCLEOTIDE SEQUENCE</scope>
</reference>
<sequence length="267" mass="30574">QFDSFRSAVLTKLRGRDLTDKRSKALNKLNQYNIHTNLVATIERGQNNDEIGEIIDFALQQPSVRGVTFQPTQFAGRVKNFDPHKDKYTLTEVRQDILDQTSVFQENDIIPVPCNPDALAMGYALKLDQEVIPLTSMIDPDVFLNDTRNTILLEQDQNLQKELIKVFSTSQSGNDLTDNLQTLLCCLPKISAPNLSYENIFRVIILKFMDAYDFDVRAVKKACVQIVSKDGRMIPFETMNLLYRDDKINRLNQITADKTPIKDHQYV</sequence>
<gene>
    <name evidence="1" type="ORF">METZ01_LOCUS214780</name>
</gene>
<dbReference type="PANTHER" id="PTHR43306">
    <property type="entry name" value="7,8-DIHYDRO-6-HYDROXYMETHYLPTERIN DIMETHYLTRANSFERASE"/>
    <property type="match status" value="1"/>
</dbReference>
<evidence type="ECO:0000313" key="1">
    <source>
        <dbReference type="EMBL" id="SVB61926.1"/>
    </source>
</evidence>
<protein>
    <recommendedName>
        <fullName evidence="2">Radical SAM core domain-containing protein</fullName>
    </recommendedName>
</protein>
<accession>A0A382FFP4</accession>
<organism evidence="1">
    <name type="scientific">marine metagenome</name>
    <dbReference type="NCBI Taxonomy" id="408172"/>
    <lineage>
        <taxon>unclassified sequences</taxon>
        <taxon>metagenomes</taxon>
        <taxon>ecological metagenomes</taxon>
    </lineage>
</organism>
<dbReference type="EMBL" id="UINC01049763">
    <property type="protein sequence ID" value="SVB61926.1"/>
    <property type="molecule type" value="Genomic_DNA"/>
</dbReference>
<dbReference type="InterPro" id="IPR058240">
    <property type="entry name" value="rSAM_sf"/>
</dbReference>
<dbReference type="InterPro" id="IPR034474">
    <property type="entry name" value="Methyltransferase_Class_D"/>
</dbReference>
<proteinExistence type="predicted"/>
<dbReference type="Gene3D" id="3.20.20.70">
    <property type="entry name" value="Aldolase class I"/>
    <property type="match status" value="1"/>
</dbReference>
<dbReference type="PANTHER" id="PTHR43306:SF1">
    <property type="entry name" value="7,8-DIHYDRO-6-HYDROXYMETHYLPTERIN DIMETHYLTRANSFERASE"/>
    <property type="match status" value="1"/>
</dbReference>
<feature type="non-terminal residue" evidence="1">
    <location>
        <position position="1"/>
    </location>
</feature>
<dbReference type="InterPro" id="IPR013785">
    <property type="entry name" value="Aldolase_TIM"/>
</dbReference>
<name>A0A382FFP4_9ZZZZ</name>
<evidence type="ECO:0008006" key="2">
    <source>
        <dbReference type="Google" id="ProtNLM"/>
    </source>
</evidence>